<evidence type="ECO:0000256" key="2">
    <source>
        <dbReference type="ARBA" id="ARBA00022679"/>
    </source>
</evidence>
<comment type="caution">
    <text evidence="3">The sequence shown here is derived from an EMBL/GenBank/DDBJ whole genome shotgun (WGS) entry which is preliminary data.</text>
</comment>
<dbReference type="PANTHER" id="PTHR30160">
    <property type="entry name" value="TETRAACYLDISACCHARIDE 4'-KINASE-RELATED"/>
    <property type="match status" value="1"/>
</dbReference>
<dbReference type="SUPFAM" id="SSF53756">
    <property type="entry name" value="UDP-Glycosyltransferase/glycogen phosphorylase"/>
    <property type="match status" value="1"/>
</dbReference>
<dbReference type="GO" id="GO:0008713">
    <property type="term" value="F:ADP-heptose-lipopolysaccharide heptosyltransferase activity"/>
    <property type="evidence" value="ECO:0007669"/>
    <property type="project" value="TreeGrafter"/>
</dbReference>
<dbReference type="AlphaFoldDB" id="A0A420WWE5"/>
<gene>
    <name evidence="3" type="ORF">C7446_1974</name>
</gene>
<proteinExistence type="predicted"/>
<dbReference type="Pfam" id="PF01075">
    <property type="entry name" value="Glyco_transf_9"/>
    <property type="match status" value="1"/>
</dbReference>
<sequence>MTGCCMSLLARIRTNTVLKRVAQRAEKALRRHLMALIWRCLRQPEPTSIDRVMPVHRILLIRPNYRIGNALIMTPAIDAFRARFPHAELDCLVTDTTAGLFEGRPLDRCHALSRRAILRPWQFVGLLWRLRRRRYDLAVQVGSSSQTGFIFTRFIGSRFTMGMSRGESRWFDIEVGGSQSHAYELVPRFAAALGVPCRQQPLMTLTETEQRRGRAALQALGLAVNDAGEPLPFIALFVGGHLDKRFSRDFWRELIAALEAAGKRYLVVLGPEEHALGDWLKRQQVMASHGVLCQPQPLRQLAAMLLPARCLVTPDSGPMHLAAAVDVPVVPLVRRRKSLRFVPRGDHDRTLWEPSVDEVLECLGLSRRPSDSRVAGHVPPAAGPA</sequence>
<dbReference type="CDD" id="cd03789">
    <property type="entry name" value="GT9_LPS_heptosyltransferase"/>
    <property type="match status" value="1"/>
</dbReference>
<keyword evidence="4" id="KW-1185">Reference proteome</keyword>
<keyword evidence="2 3" id="KW-0808">Transferase</keyword>
<organism evidence="3 4">
    <name type="scientific">Kushneria sinocarnis</name>
    <dbReference type="NCBI Taxonomy" id="595502"/>
    <lineage>
        <taxon>Bacteria</taxon>
        <taxon>Pseudomonadati</taxon>
        <taxon>Pseudomonadota</taxon>
        <taxon>Gammaproteobacteria</taxon>
        <taxon>Oceanospirillales</taxon>
        <taxon>Halomonadaceae</taxon>
        <taxon>Kushneria</taxon>
    </lineage>
</organism>
<keyword evidence="1" id="KW-0328">Glycosyltransferase</keyword>
<dbReference type="Gene3D" id="3.40.50.2000">
    <property type="entry name" value="Glycogen Phosphorylase B"/>
    <property type="match status" value="2"/>
</dbReference>
<dbReference type="Proteomes" id="UP000281975">
    <property type="component" value="Unassembled WGS sequence"/>
</dbReference>
<dbReference type="InterPro" id="IPR051199">
    <property type="entry name" value="LPS_LOS_Heptosyltrfase"/>
</dbReference>
<dbReference type="InterPro" id="IPR002201">
    <property type="entry name" value="Glyco_trans_9"/>
</dbReference>
<dbReference type="GO" id="GO:0005829">
    <property type="term" value="C:cytosol"/>
    <property type="evidence" value="ECO:0007669"/>
    <property type="project" value="TreeGrafter"/>
</dbReference>
<name>A0A420WWE5_9GAMM</name>
<reference evidence="3 4" key="1">
    <citation type="submission" date="2018-10" db="EMBL/GenBank/DDBJ databases">
        <title>Genomic Encyclopedia of Type Strains, Phase IV (KMG-IV): sequencing the most valuable type-strain genomes for metagenomic binning, comparative biology and taxonomic classification.</title>
        <authorList>
            <person name="Goeker M."/>
        </authorList>
    </citation>
    <scope>NUCLEOTIDE SEQUENCE [LARGE SCALE GENOMIC DNA]</scope>
    <source>
        <strain evidence="3 4">DSM 23229</strain>
    </source>
</reference>
<evidence type="ECO:0000313" key="3">
    <source>
        <dbReference type="EMBL" id="RKR03449.1"/>
    </source>
</evidence>
<evidence type="ECO:0000256" key="1">
    <source>
        <dbReference type="ARBA" id="ARBA00022676"/>
    </source>
</evidence>
<dbReference type="EMBL" id="RBIN01000005">
    <property type="protein sequence ID" value="RKR03449.1"/>
    <property type="molecule type" value="Genomic_DNA"/>
</dbReference>
<protein>
    <submittedName>
        <fullName evidence="3">Heptosyltransferase-3</fullName>
    </submittedName>
</protein>
<dbReference type="GO" id="GO:0009244">
    <property type="term" value="P:lipopolysaccharide core region biosynthetic process"/>
    <property type="evidence" value="ECO:0007669"/>
    <property type="project" value="TreeGrafter"/>
</dbReference>
<accession>A0A420WWE5</accession>
<evidence type="ECO:0000313" key="4">
    <source>
        <dbReference type="Proteomes" id="UP000281975"/>
    </source>
</evidence>